<dbReference type="EMBL" id="JBCEZU010000586">
    <property type="protein sequence ID" value="KAK9514988.1"/>
    <property type="molecule type" value="Genomic_DNA"/>
</dbReference>
<reference evidence="1 2" key="1">
    <citation type="journal article" date="2024" name="Genome Biol. Evol.">
        <title>Chromosome-level genome assembly of the viviparous eelpout Zoarces viviparus.</title>
        <authorList>
            <person name="Fuhrmann N."/>
            <person name="Brasseur M.V."/>
            <person name="Bakowski C.E."/>
            <person name="Podsiadlowski L."/>
            <person name="Prost S."/>
            <person name="Krehenwinkel H."/>
            <person name="Mayer C."/>
        </authorList>
    </citation>
    <scope>NUCLEOTIDE SEQUENCE [LARGE SCALE GENOMIC DNA]</scope>
    <source>
        <strain evidence="1">NO-MEL_2022_Ind0_liver</strain>
    </source>
</reference>
<evidence type="ECO:0000313" key="1">
    <source>
        <dbReference type="EMBL" id="KAK9514988.1"/>
    </source>
</evidence>
<dbReference type="Proteomes" id="UP001488805">
    <property type="component" value="Unassembled WGS sequence"/>
</dbReference>
<organism evidence="1 2">
    <name type="scientific">Zoarces viviparus</name>
    <name type="common">Viviparous eelpout</name>
    <name type="synonym">Blennius viviparus</name>
    <dbReference type="NCBI Taxonomy" id="48416"/>
    <lineage>
        <taxon>Eukaryota</taxon>
        <taxon>Metazoa</taxon>
        <taxon>Chordata</taxon>
        <taxon>Craniata</taxon>
        <taxon>Vertebrata</taxon>
        <taxon>Euteleostomi</taxon>
        <taxon>Actinopterygii</taxon>
        <taxon>Neopterygii</taxon>
        <taxon>Teleostei</taxon>
        <taxon>Neoteleostei</taxon>
        <taxon>Acanthomorphata</taxon>
        <taxon>Eupercaria</taxon>
        <taxon>Perciformes</taxon>
        <taxon>Cottioidei</taxon>
        <taxon>Zoarcales</taxon>
        <taxon>Zoarcidae</taxon>
        <taxon>Zoarcinae</taxon>
        <taxon>Zoarces</taxon>
    </lineage>
</organism>
<sequence length="101" mass="11481">MQMFPASCSQVMCHYPDSVSDLLFSARLLKWVTDCGTGMRRHALESNVHFAYIACRSLLQAWAYLLVTARQRHLRMLWISGLPRGKAFNAAPPRFPGKLRG</sequence>
<protein>
    <submittedName>
        <fullName evidence="1">Uncharacterized protein</fullName>
    </submittedName>
</protein>
<dbReference type="AlphaFoldDB" id="A0AAW1DY18"/>
<keyword evidence="2" id="KW-1185">Reference proteome</keyword>
<accession>A0AAW1DY18</accession>
<name>A0AAW1DY18_ZOAVI</name>
<gene>
    <name evidence="1" type="ORF">VZT92_025666</name>
</gene>
<proteinExistence type="predicted"/>
<comment type="caution">
    <text evidence="1">The sequence shown here is derived from an EMBL/GenBank/DDBJ whole genome shotgun (WGS) entry which is preliminary data.</text>
</comment>
<evidence type="ECO:0000313" key="2">
    <source>
        <dbReference type="Proteomes" id="UP001488805"/>
    </source>
</evidence>